<reference evidence="1 2" key="1">
    <citation type="submission" date="2018-08" db="EMBL/GenBank/DDBJ databases">
        <title>A genome reference for cultivated species of the human gut microbiota.</title>
        <authorList>
            <person name="Zou Y."/>
            <person name="Xue W."/>
            <person name="Luo G."/>
        </authorList>
    </citation>
    <scope>NUCLEOTIDE SEQUENCE [LARGE SCALE GENOMIC DNA]</scope>
    <source>
        <strain evidence="1 2">AM25-6</strain>
    </source>
</reference>
<dbReference type="InterPro" id="IPR058154">
    <property type="entry name" value="Bxb1_TTP-like"/>
</dbReference>
<dbReference type="AlphaFoldDB" id="A0A3E3DVA8"/>
<dbReference type="RefSeq" id="WP_117532845.1">
    <property type="nucleotide sequence ID" value="NZ_QUSM01000009.1"/>
</dbReference>
<name>A0A3E3DVA8_9FIRM</name>
<accession>A0A3E3DVA8</accession>
<sequence>MADATKVTTGKPKIGGAISVAPAGTALPTSASGELDSKFKSLGYVSDDGLTNENSPETDSQKAWGGDTVLTYQTSKEDTFKYTLLEVLNPEVLKIVYGDDNVSTDTSKNEITIKANSKEAKNHSYVIDMIMNEGVLKRIVIPAGKLTELGEIVYKDEEAVGYEITLTATPDSSENTHYEYILLKKEEAPETPVS</sequence>
<dbReference type="EMBL" id="QUSM01000009">
    <property type="protein sequence ID" value="RGD72909.1"/>
    <property type="molecule type" value="Genomic_DNA"/>
</dbReference>
<comment type="caution">
    <text evidence="1">The sequence shown here is derived from an EMBL/GenBank/DDBJ whole genome shotgun (WGS) entry which is preliminary data.</text>
</comment>
<proteinExistence type="predicted"/>
<evidence type="ECO:0000313" key="2">
    <source>
        <dbReference type="Proteomes" id="UP000261212"/>
    </source>
</evidence>
<dbReference type="Proteomes" id="UP000261212">
    <property type="component" value="Unassembled WGS sequence"/>
</dbReference>
<gene>
    <name evidence="1" type="ORF">DW687_11745</name>
</gene>
<dbReference type="Pfam" id="PF25681">
    <property type="entry name" value="Phage_TTP_17"/>
    <property type="match status" value="1"/>
</dbReference>
<protein>
    <submittedName>
        <fullName evidence="1">Phage tail protein</fullName>
    </submittedName>
</protein>
<organism evidence="1 2">
    <name type="scientific">Anaerofustis stercorihominis</name>
    <dbReference type="NCBI Taxonomy" id="214853"/>
    <lineage>
        <taxon>Bacteria</taxon>
        <taxon>Bacillati</taxon>
        <taxon>Bacillota</taxon>
        <taxon>Clostridia</taxon>
        <taxon>Eubacteriales</taxon>
        <taxon>Eubacteriaceae</taxon>
        <taxon>Anaerofustis</taxon>
    </lineage>
</organism>
<evidence type="ECO:0000313" key="1">
    <source>
        <dbReference type="EMBL" id="RGD72909.1"/>
    </source>
</evidence>